<feature type="region of interest" description="Disordered" evidence="1">
    <location>
        <begin position="21"/>
        <end position="63"/>
    </location>
</feature>
<feature type="compositionally biased region" description="Acidic residues" evidence="1">
    <location>
        <begin position="32"/>
        <end position="41"/>
    </location>
</feature>
<dbReference type="EnsemblPlants" id="OGLUM10G05890.1">
    <property type="protein sequence ID" value="OGLUM10G05890.1"/>
    <property type="gene ID" value="OGLUM10G05890"/>
</dbReference>
<evidence type="ECO:0000313" key="2">
    <source>
        <dbReference type="EnsemblPlants" id="OGLUM10G05890.1"/>
    </source>
</evidence>
<feature type="region of interest" description="Disordered" evidence="1">
    <location>
        <begin position="131"/>
        <end position="153"/>
    </location>
</feature>
<accession>A0A0E0B925</accession>
<dbReference type="Gramene" id="OGLUM10G05890.1">
    <property type="protein sequence ID" value="OGLUM10G05890.1"/>
    <property type="gene ID" value="OGLUM10G05890"/>
</dbReference>
<reference evidence="2" key="2">
    <citation type="submission" date="2018-05" db="EMBL/GenBank/DDBJ databases">
        <title>OgluRS3 (Oryza glumaepatula Reference Sequence Version 3).</title>
        <authorList>
            <person name="Zhang J."/>
            <person name="Kudrna D."/>
            <person name="Lee S."/>
            <person name="Talag J."/>
            <person name="Welchert J."/>
            <person name="Wing R.A."/>
        </authorList>
    </citation>
    <scope>NUCLEOTIDE SEQUENCE [LARGE SCALE GENOMIC DNA]</scope>
</reference>
<evidence type="ECO:0008006" key="4">
    <source>
        <dbReference type="Google" id="ProtNLM"/>
    </source>
</evidence>
<dbReference type="AlphaFoldDB" id="A0A0E0B925"/>
<proteinExistence type="predicted"/>
<keyword evidence="3" id="KW-1185">Reference proteome</keyword>
<name>A0A0E0B925_9ORYZ</name>
<sequence>MRLCYTTRTEQEKTKIIRKNHRWPPHRCLDDAHDDQEEDDERTTKPCLAARRRRARPPPPVGEEAALAVADGDGAALNEDVGEVGVLDERAAAVVEGEAVVAALGVARDPGDDVGTGSALVLRQLMVAPRKSSATASWSSTARAMRSAPTARS</sequence>
<reference evidence="2" key="1">
    <citation type="submission" date="2015-04" db="UniProtKB">
        <authorList>
            <consortium name="EnsemblPlants"/>
        </authorList>
    </citation>
    <scope>IDENTIFICATION</scope>
</reference>
<evidence type="ECO:0000313" key="3">
    <source>
        <dbReference type="Proteomes" id="UP000026961"/>
    </source>
</evidence>
<dbReference type="Proteomes" id="UP000026961">
    <property type="component" value="Chromosome 10"/>
</dbReference>
<evidence type="ECO:0000256" key="1">
    <source>
        <dbReference type="SAM" id="MobiDB-lite"/>
    </source>
</evidence>
<dbReference type="HOGENOM" id="CLU_1716078_0_0_1"/>
<feature type="compositionally biased region" description="Low complexity" evidence="1">
    <location>
        <begin position="132"/>
        <end position="153"/>
    </location>
</feature>
<organism evidence="2">
    <name type="scientific">Oryza glumipatula</name>
    <dbReference type="NCBI Taxonomy" id="40148"/>
    <lineage>
        <taxon>Eukaryota</taxon>
        <taxon>Viridiplantae</taxon>
        <taxon>Streptophyta</taxon>
        <taxon>Embryophyta</taxon>
        <taxon>Tracheophyta</taxon>
        <taxon>Spermatophyta</taxon>
        <taxon>Magnoliopsida</taxon>
        <taxon>Liliopsida</taxon>
        <taxon>Poales</taxon>
        <taxon>Poaceae</taxon>
        <taxon>BOP clade</taxon>
        <taxon>Oryzoideae</taxon>
        <taxon>Oryzeae</taxon>
        <taxon>Oryzinae</taxon>
        <taxon>Oryza</taxon>
    </lineage>
</organism>
<protein>
    <recommendedName>
        <fullName evidence="4">DUF834 domain-containing protein</fullName>
    </recommendedName>
</protein>